<dbReference type="InterPro" id="IPR001789">
    <property type="entry name" value="Sig_transdc_resp-reg_receiver"/>
</dbReference>
<dbReference type="PANTHER" id="PTHR44591">
    <property type="entry name" value="STRESS RESPONSE REGULATOR PROTEIN 1"/>
    <property type="match status" value="1"/>
</dbReference>
<dbReference type="GO" id="GO:0000160">
    <property type="term" value="P:phosphorelay signal transduction system"/>
    <property type="evidence" value="ECO:0007669"/>
    <property type="project" value="UniProtKB-KW"/>
</dbReference>
<evidence type="ECO:0000313" key="5">
    <source>
        <dbReference type="EMBL" id="BDU77135.1"/>
    </source>
</evidence>
<evidence type="ECO:0000256" key="1">
    <source>
        <dbReference type="ARBA" id="ARBA00022553"/>
    </source>
</evidence>
<reference evidence="5" key="1">
    <citation type="journal article" date="2023" name="Int. J. Syst. Evol. Microbiol.">
        <title>Mesoterricola silvestris gen. nov., sp. nov., Mesoterricola sediminis sp. nov., Geothrix oryzae sp. nov., Geothrix edaphica sp. nov., Geothrix rubra sp. nov., and Geothrix limicola sp. nov., six novel members of Acidobacteriota isolated from soils.</title>
        <authorList>
            <person name="Itoh H."/>
            <person name="Sugisawa Y."/>
            <person name="Mise K."/>
            <person name="Xu Z."/>
            <person name="Kuniyasu M."/>
            <person name="Ushijima N."/>
            <person name="Kawano K."/>
            <person name="Kobayashi E."/>
            <person name="Shiratori Y."/>
            <person name="Masuda Y."/>
            <person name="Senoo K."/>
        </authorList>
    </citation>
    <scope>NUCLEOTIDE SEQUENCE</scope>
    <source>
        <strain evidence="5">W786</strain>
    </source>
</reference>
<evidence type="ECO:0000256" key="2">
    <source>
        <dbReference type="ARBA" id="ARBA00023012"/>
    </source>
</evidence>
<dbReference type="SUPFAM" id="SSF52172">
    <property type="entry name" value="CheY-like"/>
    <property type="match status" value="1"/>
</dbReference>
<dbReference type="EMBL" id="AP027081">
    <property type="protein sequence ID" value="BDU77135.1"/>
    <property type="molecule type" value="Genomic_DNA"/>
</dbReference>
<protein>
    <recommendedName>
        <fullName evidence="4">Response regulatory domain-containing protein</fullName>
    </recommendedName>
</protein>
<dbReference type="Proteomes" id="UP001228113">
    <property type="component" value="Chromosome"/>
</dbReference>
<evidence type="ECO:0000256" key="3">
    <source>
        <dbReference type="PROSITE-ProRule" id="PRU00169"/>
    </source>
</evidence>
<name>A0AA48KDJ5_9BACT</name>
<dbReference type="Gene3D" id="3.40.50.2300">
    <property type="match status" value="1"/>
</dbReference>
<dbReference type="PANTHER" id="PTHR44591:SF14">
    <property type="entry name" value="PROTEIN PILG"/>
    <property type="match status" value="1"/>
</dbReference>
<feature type="domain" description="Response regulatory" evidence="4">
    <location>
        <begin position="2"/>
        <end position="117"/>
    </location>
</feature>
<gene>
    <name evidence="5" type="ORF">METESE_20930</name>
</gene>
<keyword evidence="2" id="KW-0902">Two-component regulatory system</keyword>
<feature type="modified residue" description="4-aspartylphosphate" evidence="3">
    <location>
        <position position="52"/>
    </location>
</feature>
<dbReference type="SMART" id="SM00448">
    <property type="entry name" value="REC"/>
    <property type="match status" value="1"/>
</dbReference>
<dbReference type="InterPro" id="IPR011006">
    <property type="entry name" value="CheY-like_superfamily"/>
</dbReference>
<dbReference type="AlphaFoldDB" id="A0AA48KDJ5"/>
<organism evidence="5 6">
    <name type="scientific">Mesoterricola sediminis</name>
    <dbReference type="NCBI Taxonomy" id="2927980"/>
    <lineage>
        <taxon>Bacteria</taxon>
        <taxon>Pseudomonadati</taxon>
        <taxon>Acidobacteriota</taxon>
        <taxon>Holophagae</taxon>
        <taxon>Holophagales</taxon>
        <taxon>Holophagaceae</taxon>
        <taxon>Mesoterricola</taxon>
    </lineage>
</organism>
<proteinExistence type="predicted"/>
<evidence type="ECO:0000259" key="4">
    <source>
        <dbReference type="PROSITE" id="PS50110"/>
    </source>
</evidence>
<sequence>MNILLVDDDELILASVPSLLEVLGHAVETADRGAKALARLEAGPDPDVVILDVTMPDMGGVETLARLRALKPGLPVLLATGNVDATVEEAIARDPKASVIPKPFTLGQIRQVLQDVVA</sequence>
<accession>A0AA48KDJ5</accession>
<keyword evidence="6" id="KW-1185">Reference proteome</keyword>
<dbReference type="InterPro" id="IPR050595">
    <property type="entry name" value="Bact_response_regulator"/>
</dbReference>
<dbReference type="KEGG" id="msea:METESE_20930"/>
<dbReference type="PROSITE" id="PS50110">
    <property type="entry name" value="RESPONSE_REGULATORY"/>
    <property type="match status" value="1"/>
</dbReference>
<evidence type="ECO:0000313" key="6">
    <source>
        <dbReference type="Proteomes" id="UP001228113"/>
    </source>
</evidence>
<keyword evidence="1 3" id="KW-0597">Phosphoprotein</keyword>
<dbReference type="RefSeq" id="WP_243330546.1">
    <property type="nucleotide sequence ID" value="NZ_AP027081.1"/>
</dbReference>
<dbReference type="Pfam" id="PF00072">
    <property type="entry name" value="Response_reg"/>
    <property type="match status" value="1"/>
</dbReference>